<dbReference type="Proteomes" id="UP001162156">
    <property type="component" value="Unassembled WGS sequence"/>
</dbReference>
<dbReference type="AlphaFoldDB" id="A0AAV8Y5U6"/>
<comment type="caution">
    <text evidence="1">The sequence shown here is derived from an EMBL/GenBank/DDBJ whole genome shotgun (WGS) entry which is preliminary data.</text>
</comment>
<organism evidence="1 2">
    <name type="scientific">Rhamnusium bicolor</name>
    <dbReference type="NCBI Taxonomy" id="1586634"/>
    <lineage>
        <taxon>Eukaryota</taxon>
        <taxon>Metazoa</taxon>
        <taxon>Ecdysozoa</taxon>
        <taxon>Arthropoda</taxon>
        <taxon>Hexapoda</taxon>
        <taxon>Insecta</taxon>
        <taxon>Pterygota</taxon>
        <taxon>Neoptera</taxon>
        <taxon>Endopterygota</taxon>
        <taxon>Coleoptera</taxon>
        <taxon>Polyphaga</taxon>
        <taxon>Cucujiformia</taxon>
        <taxon>Chrysomeloidea</taxon>
        <taxon>Cerambycidae</taxon>
        <taxon>Lepturinae</taxon>
        <taxon>Rhagiini</taxon>
        <taxon>Rhamnusium</taxon>
    </lineage>
</organism>
<sequence>MLRKTSEMDRLQKQIEENHDRARMCKEQKEKKDEALKSVLVGLQGLYLCINPLAIPENDALVTLHHIETELTGILKKIDENEIRSDAEEKVSEGLYFSTINC</sequence>
<gene>
    <name evidence="1" type="ORF">NQ314_009047</name>
</gene>
<reference evidence="1" key="1">
    <citation type="journal article" date="2023" name="Insect Mol. Biol.">
        <title>Genome sequencing provides insights into the evolution of gene families encoding plant cell wall-degrading enzymes in longhorned beetles.</title>
        <authorList>
            <person name="Shin N.R."/>
            <person name="Okamura Y."/>
            <person name="Kirsch R."/>
            <person name="Pauchet Y."/>
        </authorList>
    </citation>
    <scope>NUCLEOTIDE SEQUENCE</scope>
    <source>
        <strain evidence="1">RBIC_L_NR</strain>
    </source>
</reference>
<keyword evidence="2" id="KW-1185">Reference proteome</keyword>
<evidence type="ECO:0000313" key="2">
    <source>
        <dbReference type="Proteomes" id="UP001162156"/>
    </source>
</evidence>
<accession>A0AAV8Y5U6</accession>
<evidence type="ECO:0000313" key="1">
    <source>
        <dbReference type="EMBL" id="KAJ8945825.1"/>
    </source>
</evidence>
<proteinExistence type="predicted"/>
<dbReference type="EMBL" id="JANEYF010002495">
    <property type="protein sequence ID" value="KAJ8945825.1"/>
    <property type="molecule type" value="Genomic_DNA"/>
</dbReference>
<name>A0AAV8Y5U6_9CUCU</name>
<protein>
    <submittedName>
        <fullName evidence="1">Uncharacterized protein</fullName>
    </submittedName>
</protein>